<dbReference type="InterPro" id="IPR011990">
    <property type="entry name" value="TPR-like_helical_dom_sf"/>
</dbReference>
<protein>
    <recommendedName>
        <fullName evidence="4">Tetratricopeptide repeat family protein</fullName>
    </recommendedName>
</protein>
<feature type="transmembrane region" description="Helical" evidence="1">
    <location>
        <begin position="6"/>
        <end position="23"/>
    </location>
</feature>
<keyword evidence="3" id="KW-1185">Reference proteome</keyword>
<evidence type="ECO:0000313" key="2">
    <source>
        <dbReference type="EMBL" id="AWG42701.1"/>
    </source>
</evidence>
<sequence>MRQYTLILVLINIMIPIYATIPIEDKDRYEMDELYKESMLLKELKEYDKSKSLLIKIINKDAKQVDAYLLLSELGYLMGNWLEAIEQIKTYLGIIDFKDAKNYLDISWAYFLIGETSNSMDYIIKFIRENQNLLNTNIYILMDTILKKGFYHFIEDEDSMFNLIINTIFQIETNDDIIFTIFLNNLDIIKQLPFYQFNRIKIKDLDLQIRSLRTLKNSIHGIAKTSYFS</sequence>
<evidence type="ECO:0008006" key="4">
    <source>
        <dbReference type="Google" id="ProtNLM"/>
    </source>
</evidence>
<gene>
    <name evidence="2" type="ORF">CR532_01625</name>
</gene>
<keyword evidence="1" id="KW-0472">Membrane</keyword>
<proteinExistence type="predicted"/>
<dbReference type="SUPFAM" id="SSF48452">
    <property type="entry name" value="TPR-like"/>
    <property type="match status" value="1"/>
</dbReference>
<name>A0A2S1LWP0_9SPIR</name>
<dbReference type="RefSeq" id="WP_108729101.1">
    <property type="nucleotide sequence ID" value="NZ_CP025785.1"/>
</dbReference>
<keyword evidence="1" id="KW-1133">Transmembrane helix</keyword>
<dbReference type="AlphaFoldDB" id="A0A2S1LWP0"/>
<dbReference type="OrthoDB" id="350847at2"/>
<organism evidence="2 3">
    <name type="scientific">Candidatus Borreliella tachyglossi</name>
    <dbReference type="NCBI Taxonomy" id="1964448"/>
    <lineage>
        <taxon>Bacteria</taxon>
        <taxon>Pseudomonadati</taxon>
        <taxon>Spirochaetota</taxon>
        <taxon>Spirochaetia</taxon>
        <taxon>Spirochaetales</taxon>
        <taxon>Borreliaceae</taxon>
        <taxon>Borreliella</taxon>
    </lineage>
</organism>
<dbReference type="Gene3D" id="1.25.40.10">
    <property type="entry name" value="Tetratricopeptide repeat domain"/>
    <property type="match status" value="1"/>
</dbReference>
<evidence type="ECO:0000313" key="3">
    <source>
        <dbReference type="Proteomes" id="UP000244655"/>
    </source>
</evidence>
<dbReference type="EMBL" id="CP025785">
    <property type="protein sequence ID" value="AWG42701.1"/>
    <property type="molecule type" value="Genomic_DNA"/>
</dbReference>
<accession>A0A2S1LWP0</accession>
<dbReference type="Proteomes" id="UP000244655">
    <property type="component" value="Chromosome"/>
</dbReference>
<keyword evidence="1" id="KW-0812">Transmembrane</keyword>
<reference evidence="2 3" key="1">
    <citation type="submission" date="2018-01" db="EMBL/GenBank/DDBJ databases">
        <title>Genome sequence of Borrelia tachyglossi.</title>
        <authorList>
            <person name="Gofton A.W."/>
        </authorList>
    </citation>
    <scope>NUCLEOTIDE SEQUENCE [LARGE SCALE GENOMIC DNA]</scope>
    <source>
        <strain evidence="2 3">Bc-F10-1268</strain>
    </source>
</reference>
<evidence type="ECO:0000256" key="1">
    <source>
        <dbReference type="SAM" id="Phobius"/>
    </source>
</evidence>